<evidence type="ECO:0000313" key="2">
    <source>
        <dbReference type="Proteomes" id="UP000521199"/>
    </source>
</evidence>
<sequence>MFDRPAAIAARLRAPVLLALAIALAWFALEALVYRSGAYLRIAEPESNTGVVVTKLLVVERQYRADLRNVLVLGDSRVGEGFSSQAAAGDDASINFINIAVPGSTPRLWYYLLREIDRRGFRFDAIVLGTLYRDTLTASRADWRLDPPHAAALLGLGDAWSYPATFESAQMRERARHAVLFPALALRQDTRDLLRHPRERLRRVFVGRPGFLAAVRNYPGRDETMPALRLADDGRSVVDWGTATPEQREHVDDFLRNIGPAPRAIEQANDRFLGRWLGAIADLAQRRGALLVTYPLPRGPYRAALGDERPLSPALRALDAAPHVVVLSANLLAALEAPEFFFDELHANRAGRERTGAIVGEQVRALLAQEAPR</sequence>
<proteinExistence type="predicted"/>
<evidence type="ECO:0000313" key="1">
    <source>
        <dbReference type="EMBL" id="MBB5207914.1"/>
    </source>
</evidence>
<keyword evidence="2" id="KW-1185">Reference proteome</keyword>
<dbReference type="EMBL" id="JACHHP010000002">
    <property type="protein sequence ID" value="MBB5207914.1"/>
    <property type="molecule type" value="Genomic_DNA"/>
</dbReference>
<organism evidence="1 2">
    <name type="scientific">Chiayiivirga flava</name>
    <dbReference type="NCBI Taxonomy" id="659595"/>
    <lineage>
        <taxon>Bacteria</taxon>
        <taxon>Pseudomonadati</taxon>
        <taxon>Pseudomonadota</taxon>
        <taxon>Gammaproteobacteria</taxon>
        <taxon>Lysobacterales</taxon>
        <taxon>Lysobacteraceae</taxon>
        <taxon>Chiayiivirga</taxon>
    </lineage>
</organism>
<dbReference type="RefSeq" id="WP_183960427.1">
    <property type="nucleotide sequence ID" value="NZ_JACHHP010000002.1"/>
</dbReference>
<protein>
    <recommendedName>
        <fullName evidence="3">SGNH/GDSL hydrolase family protein</fullName>
    </recommendedName>
</protein>
<dbReference type="AlphaFoldDB" id="A0A7W8D4S7"/>
<reference evidence="1 2" key="1">
    <citation type="submission" date="2020-08" db="EMBL/GenBank/DDBJ databases">
        <title>Genomic Encyclopedia of Type Strains, Phase IV (KMG-IV): sequencing the most valuable type-strain genomes for metagenomic binning, comparative biology and taxonomic classification.</title>
        <authorList>
            <person name="Goeker M."/>
        </authorList>
    </citation>
    <scope>NUCLEOTIDE SEQUENCE [LARGE SCALE GENOMIC DNA]</scope>
    <source>
        <strain evidence="1 2">DSM 24163</strain>
    </source>
</reference>
<accession>A0A7W8D4S7</accession>
<evidence type="ECO:0008006" key="3">
    <source>
        <dbReference type="Google" id="ProtNLM"/>
    </source>
</evidence>
<dbReference type="Proteomes" id="UP000521199">
    <property type="component" value="Unassembled WGS sequence"/>
</dbReference>
<comment type="caution">
    <text evidence="1">The sequence shown here is derived from an EMBL/GenBank/DDBJ whole genome shotgun (WGS) entry which is preliminary data.</text>
</comment>
<dbReference type="SUPFAM" id="SSF52266">
    <property type="entry name" value="SGNH hydrolase"/>
    <property type="match status" value="1"/>
</dbReference>
<name>A0A7W8D4S7_9GAMM</name>
<gene>
    <name evidence="1" type="ORF">HNQ52_001443</name>
</gene>